<reference evidence="9 10" key="1">
    <citation type="submission" date="2021-10" db="EMBL/GenBank/DDBJ databases">
        <title>Anaerobic single-cell dispensing facilitates the cultivation of human gut bacteria.</title>
        <authorList>
            <person name="Afrizal A."/>
        </authorList>
    </citation>
    <scope>NUCLEOTIDE SEQUENCE [LARGE SCALE GENOMIC DNA]</scope>
    <source>
        <strain evidence="9 10">CLA-AA-H224</strain>
    </source>
</reference>
<gene>
    <name evidence="9" type="ORF">LKD48_03305</name>
</gene>
<dbReference type="PANTHER" id="PTHR43808">
    <property type="entry name" value="ACETYLORNITHINE DEACETYLASE"/>
    <property type="match status" value="1"/>
</dbReference>
<dbReference type="PROSITE" id="PS00759">
    <property type="entry name" value="ARGE_DAPE_CPG2_2"/>
    <property type="match status" value="1"/>
</dbReference>
<dbReference type="Proteomes" id="UP001198200">
    <property type="component" value="Unassembled WGS sequence"/>
</dbReference>
<dbReference type="Gene3D" id="3.30.70.360">
    <property type="match status" value="2"/>
</dbReference>
<dbReference type="SUPFAM" id="SSF53187">
    <property type="entry name" value="Zn-dependent exopeptidases"/>
    <property type="match status" value="1"/>
</dbReference>
<keyword evidence="7 9" id="KW-0224">Dipeptidase</keyword>
<keyword evidence="5 9" id="KW-0378">Hydrolase</keyword>
<evidence type="ECO:0000256" key="5">
    <source>
        <dbReference type="ARBA" id="ARBA00022801"/>
    </source>
</evidence>
<keyword evidence="4" id="KW-0479">Metal-binding</keyword>
<dbReference type="NCBIfam" id="TIGR01887">
    <property type="entry name" value="dipeptidaselike"/>
    <property type="match status" value="1"/>
</dbReference>
<dbReference type="GO" id="GO:0006508">
    <property type="term" value="P:proteolysis"/>
    <property type="evidence" value="ECO:0007669"/>
    <property type="project" value="UniProtKB-KW"/>
</dbReference>
<dbReference type="InterPro" id="IPR001261">
    <property type="entry name" value="ArgE/DapE_CS"/>
</dbReference>
<evidence type="ECO:0000313" key="9">
    <source>
        <dbReference type="EMBL" id="MCC2220673.1"/>
    </source>
</evidence>
<organism evidence="9 10">
    <name type="scientific">Anthropogastromicrobium aceti</name>
    <dbReference type="NCBI Taxonomy" id="2981768"/>
    <lineage>
        <taxon>Bacteria</taxon>
        <taxon>Bacillati</taxon>
        <taxon>Bacillota</taxon>
        <taxon>Clostridia</taxon>
        <taxon>Lachnospirales</taxon>
        <taxon>Lachnospiraceae</taxon>
        <taxon>Anthropogastromicrobium</taxon>
    </lineage>
</organism>
<name>A0AAE3JBH2_9FIRM</name>
<dbReference type="GO" id="GO:0008777">
    <property type="term" value="F:acetylornithine deacetylase activity"/>
    <property type="evidence" value="ECO:0007669"/>
    <property type="project" value="TreeGrafter"/>
</dbReference>
<dbReference type="Gene3D" id="3.40.630.10">
    <property type="entry name" value="Zn peptidases"/>
    <property type="match status" value="1"/>
</dbReference>
<keyword evidence="10" id="KW-1185">Reference proteome</keyword>
<dbReference type="Pfam" id="PF01546">
    <property type="entry name" value="Peptidase_M20"/>
    <property type="match status" value="1"/>
</dbReference>
<dbReference type="InterPro" id="IPR002933">
    <property type="entry name" value="Peptidase_M20"/>
</dbReference>
<evidence type="ECO:0000256" key="2">
    <source>
        <dbReference type="ARBA" id="ARBA00006247"/>
    </source>
</evidence>
<keyword evidence="8" id="KW-0482">Metalloprotease</keyword>
<dbReference type="SUPFAM" id="SSF55031">
    <property type="entry name" value="Bacterial exopeptidase dimerisation domain"/>
    <property type="match status" value="1"/>
</dbReference>
<dbReference type="PANTHER" id="PTHR43808:SF31">
    <property type="entry name" value="N-ACETYL-L-CITRULLINE DEACETYLASE"/>
    <property type="match status" value="1"/>
</dbReference>
<accession>A0AAE3JBH2</accession>
<dbReference type="EMBL" id="JAJEQN010000006">
    <property type="protein sequence ID" value="MCC2220673.1"/>
    <property type="molecule type" value="Genomic_DNA"/>
</dbReference>
<dbReference type="GO" id="GO:0008237">
    <property type="term" value="F:metallopeptidase activity"/>
    <property type="evidence" value="ECO:0007669"/>
    <property type="project" value="UniProtKB-KW"/>
</dbReference>
<sequence>MTVQEKIHEYLSVHRDEMVEDIKTLIKVDSARAEALPGKPYGEGAAEALLAGLSLFEKHGFLGKNWDNYAIDTVINGKELGLDILAHLDVVPGGDGWTKTTPFEPIVEDGKMYGRGTSDDKGPAVAALYAMKAVRDLGFELDKDVRLILGSDEECGSSDIAYYFGKNTHAPMTISPDADFPLVFLEKGSLHTTFTAEVSLEEGLPRVRSAVSGIKVNVVPAKADAVVEGMTADEMNKYVKEAEDETGVKFTVSLVEDGALMIHADGVSAHAASPMDGNNALTALLKLLSSLPLAESKTKTLLHNVTTLFPHGDYCGGGLGVNLEDEISGKTTLTLDLFELNDTKMSGTFDCRACNSATEENTKNVVQKKLSDAGFEPNDSPLNPPHYVPKDSELVKTLLETYTDVTGEVREPLAIGGGTYVHHIENGVACGCADPSVDNHMHGPDEFVIIDQLVMSAEIFALAIVKLCGK</sequence>
<dbReference type="InterPro" id="IPR050072">
    <property type="entry name" value="Peptidase_M20A"/>
</dbReference>
<keyword evidence="6" id="KW-0862">Zinc</keyword>
<evidence type="ECO:0000256" key="7">
    <source>
        <dbReference type="ARBA" id="ARBA00022997"/>
    </source>
</evidence>
<dbReference type="InterPro" id="IPR036264">
    <property type="entry name" value="Bact_exopeptidase_dim_dom"/>
</dbReference>
<dbReference type="InterPro" id="IPR010964">
    <property type="entry name" value="M20A_pepV-rel"/>
</dbReference>
<dbReference type="GO" id="GO:0016805">
    <property type="term" value="F:dipeptidase activity"/>
    <property type="evidence" value="ECO:0007669"/>
    <property type="project" value="UniProtKB-KW"/>
</dbReference>
<evidence type="ECO:0000313" key="10">
    <source>
        <dbReference type="Proteomes" id="UP001198200"/>
    </source>
</evidence>
<keyword evidence="3" id="KW-0645">Protease</keyword>
<dbReference type="GO" id="GO:0006526">
    <property type="term" value="P:L-arginine biosynthetic process"/>
    <property type="evidence" value="ECO:0007669"/>
    <property type="project" value="TreeGrafter"/>
</dbReference>
<dbReference type="RefSeq" id="WP_308731184.1">
    <property type="nucleotide sequence ID" value="NZ_JAJEQN010000006.1"/>
</dbReference>
<comment type="caution">
    <text evidence="9">The sequence shown here is derived from an EMBL/GenBank/DDBJ whole genome shotgun (WGS) entry which is preliminary data.</text>
</comment>
<evidence type="ECO:0000256" key="4">
    <source>
        <dbReference type="ARBA" id="ARBA00022723"/>
    </source>
</evidence>
<comment type="similarity">
    <text evidence="2">Belongs to the peptidase M20A family.</text>
</comment>
<evidence type="ECO:0000256" key="8">
    <source>
        <dbReference type="ARBA" id="ARBA00023049"/>
    </source>
</evidence>
<protein>
    <submittedName>
        <fullName evidence="9">Sapep family Mn(2+)-dependent dipeptidase</fullName>
        <ecNumber evidence="9">3.4.13.-</ecNumber>
    </submittedName>
</protein>
<evidence type="ECO:0000256" key="1">
    <source>
        <dbReference type="ARBA" id="ARBA00001947"/>
    </source>
</evidence>
<dbReference type="AlphaFoldDB" id="A0AAE3JBH2"/>
<proteinExistence type="inferred from homology"/>
<dbReference type="EC" id="3.4.13.-" evidence="9"/>
<evidence type="ECO:0000256" key="6">
    <source>
        <dbReference type="ARBA" id="ARBA00022833"/>
    </source>
</evidence>
<evidence type="ECO:0000256" key="3">
    <source>
        <dbReference type="ARBA" id="ARBA00022670"/>
    </source>
</evidence>
<comment type="cofactor">
    <cofactor evidence="1">
        <name>Zn(2+)</name>
        <dbReference type="ChEBI" id="CHEBI:29105"/>
    </cofactor>
</comment>
<dbReference type="GO" id="GO:0008270">
    <property type="term" value="F:zinc ion binding"/>
    <property type="evidence" value="ECO:0007669"/>
    <property type="project" value="InterPro"/>
</dbReference>